<keyword evidence="2" id="KW-1185">Reference proteome</keyword>
<dbReference type="Proteomes" id="UP001054821">
    <property type="component" value="Chromosome 3"/>
</dbReference>
<evidence type="ECO:0000313" key="2">
    <source>
        <dbReference type="Proteomes" id="UP001054821"/>
    </source>
</evidence>
<dbReference type="AlphaFoldDB" id="A0AAD4W834"/>
<dbReference type="PANTHER" id="PTHR45890:SF1">
    <property type="entry name" value="AARF DOMAIN CONTAINING KINASE 2"/>
    <property type="match status" value="1"/>
</dbReference>
<reference evidence="1 2" key="1">
    <citation type="journal article" date="2022" name="G3 (Bethesda)">
        <title>Whole-genome sequence and methylome profiling of the almond [Prunus dulcis (Mill.) D.A. Webb] cultivar 'Nonpareil'.</title>
        <authorList>
            <person name="D'Amico-Willman K.M."/>
            <person name="Ouma W.Z."/>
            <person name="Meulia T."/>
            <person name="Sideli G.M."/>
            <person name="Gradziel T.M."/>
            <person name="Fresnedo-Ramirez J."/>
        </authorList>
    </citation>
    <scope>NUCLEOTIDE SEQUENCE [LARGE SCALE GENOMIC DNA]</scope>
    <source>
        <strain evidence="1">Clone GOH B32 T37-40</strain>
    </source>
</reference>
<proteinExistence type="predicted"/>
<gene>
    <name evidence="1" type="ORF">L3X38_016577</name>
</gene>
<dbReference type="PANTHER" id="PTHR45890">
    <property type="entry name" value="AARF DOMAIN CONTAINING KINASE 2 (PREDICTED)"/>
    <property type="match status" value="1"/>
</dbReference>
<accession>A0AAD4W834</accession>
<comment type="caution">
    <text evidence="1">The sequence shown here is derived from an EMBL/GenBank/DDBJ whole genome shotgun (WGS) entry which is preliminary data.</text>
</comment>
<evidence type="ECO:0000313" key="1">
    <source>
        <dbReference type="EMBL" id="KAI5337306.1"/>
    </source>
</evidence>
<dbReference type="InterPro" id="IPR052402">
    <property type="entry name" value="ADCK_kinase"/>
</dbReference>
<organism evidence="1 2">
    <name type="scientific">Prunus dulcis</name>
    <name type="common">Almond</name>
    <name type="synonym">Amygdalus dulcis</name>
    <dbReference type="NCBI Taxonomy" id="3755"/>
    <lineage>
        <taxon>Eukaryota</taxon>
        <taxon>Viridiplantae</taxon>
        <taxon>Streptophyta</taxon>
        <taxon>Embryophyta</taxon>
        <taxon>Tracheophyta</taxon>
        <taxon>Spermatophyta</taxon>
        <taxon>Magnoliopsida</taxon>
        <taxon>eudicotyledons</taxon>
        <taxon>Gunneridae</taxon>
        <taxon>Pentapetalae</taxon>
        <taxon>rosids</taxon>
        <taxon>fabids</taxon>
        <taxon>Rosales</taxon>
        <taxon>Rosaceae</taxon>
        <taxon>Amygdaloideae</taxon>
        <taxon>Amygdaleae</taxon>
        <taxon>Prunus</taxon>
    </lineage>
</organism>
<sequence>MESNFRIFRPLNHQICINLFSRDYIYACTKVSELHTKAPVHSFAYTNKTIEPAFGHKLPEIFDNFEDKPVVAVKVRYPCVGESIRREFVVINLVAILSNFIPTLKWWRLVESVQQFPVFIMSQVAHLSKGSCPFASTCTSCCFGGNL</sequence>
<protein>
    <submittedName>
        <fullName evidence="1">Uncharacterized protein</fullName>
    </submittedName>
</protein>
<name>A0AAD4W834_PRUDU</name>
<dbReference type="EMBL" id="JAJFAZ020000003">
    <property type="protein sequence ID" value="KAI5337306.1"/>
    <property type="molecule type" value="Genomic_DNA"/>
</dbReference>